<keyword evidence="1" id="KW-0812">Transmembrane</keyword>
<dbReference type="Proteomes" id="UP001431209">
    <property type="component" value="Unassembled WGS sequence"/>
</dbReference>
<dbReference type="Gene3D" id="1.10.167.10">
    <property type="entry name" value="Regulator of G-protein Signalling 4, domain 2"/>
    <property type="match status" value="1"/>
</dbReference>
<feature type="transmembrane region" description="Helical" evidence="1">
    <location>
        <begin position="50"/>
        <end position="71"/>
    </location>
</feature>
<evidence type="ECO:0000313" key="4">
    <source>
        <dbReference type="Proteomes" id="UP001431209"/>
    </source>
</evidence>
<feature type="transmembrane region" description="Helical" evidence="1">
    <location>
        <begin position="175"/>
        <end position="194"/>
    </location>
</feature>
<keyword evidence="1" id="KW-0472">Membrane</keyword>
<keyword evidence="4" id="KW-1185">Reference proteome</keyword>
<feature type="transmembrane region" description="Helical" evidence="1">
    <location>
        <begin position="214"/>
        <end position="239"/>
    </location>
</feature>
<feature type="transmembrane region" description="Helical" evidence="1">
    <location>
        <begin position="12"/>
        <end position="38"/>
    </location>
</feature>
<evidence type="ECO:0000256" key="1">
    <source>
        <dbReference type="SAM" id="Phobius"/>
    </source>
</evidence>
<dbReference type="InterPro" id="IPR016137">
    <property type="entry name" value="RGS"/>
</dbReference>
<feature type="domain" description="RGS" evidence="2">
    <location>
        <begin position="343"/>
        <end position="467"/>
    </location>
</feature>
<feature type="transmembrane region" description="Helical" evidence="1">
    <location>
        <begin position="301"/>
        <end position="322"/>
    </location>
</feature>
<dbReference type="InterPro" id="IPR044926">
    <property type="entry name" value="RGS_subdomain_2"/>
</dbReference>
<evidence type="ECO:0000259" key="2">
    <source>
        <dbReference type="PROSITE" id="PS50132"/>
    </source>
</evidence>
<proteinExistence type="predicted"/>
<dbReference type="AlphaFoldDB" id="A0AAW2ZK86"/>
<dbReference type="SUPFAM" id="SSF48097">
    <property type="entry name" value="Regulator of G-protein signaling, RGS"/>
    <property type="match status" value="1"/>
</dbReference>
<name>A0AAW2ZK86_9EUKA</name>
<protein>
    <submittedName>
        <fullName evidence="3">Regulator of G-protein signaling</fullName>
    </submittedName>
</protein>
<organism evidence="3 4">
    <name type="scientific">Acrasis kona</name>
    <dbReference type="NCBI Taxonomy" id="1008807"/>
    <lineage>
        <taxon>Eukaryota</taxon>
        <taxon>Discoba</taxon>
        <taxon>Heterolobosea</taxon>
        <taxon>Tetramitia</taxon>
        <taxon>Eutetramitia</taxon>
        <taxon>Acrasidae</taxon>
        <taxon>Acrasis</taxon>
    </lineage>
</organism>
<sequence length="485" mass="55138">MEVSSTLTAAEIVSFSIGLPIRLLTSALSLGFGCIIATMMYKSPLRSRHFVPFSFLFFKFVFSIIAIAGVIPEAWSPFKGQIVAPAKRYVPVVAQISCFSMVYGRFPFAIVHVLAVGLLNFRYLMMRMTNISKQRAIVANRNRYAANKDQKIETNSLAEDSVVILRLVQSFTSRTLLLGGMCAYVILYYMVAIIDSNLHQNECREGFNSVVYMFALISKPFLALVIFATLGFDLLYDLITTEQKNRSLRKIFLDDDTQRIRLEAFFMSIAVLGYMVADIIASSLPSNVVPYKELIYCLTSFFLWEIPSLIAMPGVVFVATVIQNKNFKTGNGGPVVPEPCAESVLFVLSEPFLHEMLKNFAVKEFSVENVIAYDDIMLFKSEIEVDRRMELCSFIFETYLKNNAISPINVSMVHVSEAWKRVEEHFKVAEEFPLPEDLFDKIRSVIVVNLVDTYARFKKYPPYIEYMKNNPNQLASVQKRQVLKL</sequence>
<dbReference type="InterPro" id="IPR036305">
    <property type="entry name" value="RGS_sf"/>
</dbReference>
<accession>A0AAW2ZK86</accession>
<feature type="transmembrane region" description="Helical" evidence="1">
    <location>
        <begin position="106"/>
        <end position="125"/>
    </location>
</feature>
<evidence type="ECO:0000313" key="3">
    <source>
        <dbReference type="EMBL" id="KAL0489804.1"/>
    </source>
</evidence>
<gene>
    <name evidence="3" type="ORF">AKO1_009264</name>
</gene>
<dbReference type="PROSITE" id="PS50132">
    <property type="entry name" value="RGS"/>
    <property type="match status" value="1"/>
</dbReference>
<reference evidence="3 4" key="1">
    <citation type="submission" date="2024-03" db="EMBL/GenBank/DDBJ databases">
        <title>The Acrasis kona genome and developmental transcriptomes reveal deep origins of eukaryotic multicellular pathways.</title>
        <authorList>
            <person name="Sheikh S."/>
            <person name="Fu C.-J."/>
            <person name="Brown M.W."/>
            <person name="Baldauf S.L."/>
        </authorList>
    </citation>
    <scope>NUCLEOTIDE SEQUENCE [LARGE SCALE GENOMIC DNA]</scope>
    <source>
        <strain evidence="3 4">ATCC MYA-3509</strain>
    </source>
</reference>
<keyword evidence="1" id="KW-1133">Transmembrane helix</keyword>
<comment type="caution">
    <text evidence="3">The sequence shown here is derived from an EMBL/GenBank/DDBJ whole genome shotgun (WGS) entry which is preliminary data.</text>
</comment>
<feature type="transmembrane region" description="Helical" evidence="1">
    <location>
        <begin position="260"/>
        <end position="281"/>
    </location>
</feature>
<dbReference type="EMBL" id="JAOPGA020001603">
    <property type="protein sequence ID" value="KAL0489804.1"/>
    <property type="molecule type" value="Genomic_DNA"/>
</dbReference>